<evidence type="ECO:0000313" key="12">
    <source>
        <dbReference type="Proteomes" id="UP000299102"/>
    </source>
</evidence>
<protein>
    <recommendedName>
        <fullName evidence="3">dolichol kinase</fullName>
        <ecNumber evidence="3">2.7.1.108</ecNumber>
    </recommendedName>
</protein>
<keyword evidence="4" id="KW-0808">Transferase</keyword>
<dbReference type="AlphaFoldDB" id="A0A4C1SY45"/>
<gene>
    <name evidence="11" type="ORF">EVAR_92773_1</name>
</gene>
<evidence type="ECO:0000313" key="11">
    <source>
        <dbReference type="EMBL" id="GBP06876.1"/>
    </source>
</evidence>
<comment type="caution">
    <text evidence="11">The sequence shown here is derived from an EMBL/GenBank/DDBJ whole genome shotgun (WGS) entry which is preliminary data.</text>
</comment>
<dbReference type="InterPro" id="IPR032974">
    <property type="entry name" value="Polypren_kinase"/>
</dbReference>
<feature type="transmembrane region" description="Helical" evidence="10">
    <location>
        <begin position="393"/>
        <end position="418"/>
    </location>
</feature>
<name>A0A4C1SY45_EUMVA</name>
<organism evidence="11 12">
    <name type="scientific">Eumeta variegata</name>
    <name type="common">Bagworm moth</name>
    <name type="synonym">Eumeta japonica</name>
    <dbReference type="NCBI Taxonomy" id="151549"/>
    <lineage>
        <taxon>Eukaryota</taxon>
        <taxon>Metazoa</taxon>
        <taxon>Ecdysozoa</taxon>
        <taxon>Arthropoda</taxon>
        <taxon>Hexapoda</taxon>
        <taxon>Insecta</taxon>
        <taxon>Pterygota</taxon>
        <taxon>Neoptera</taxon>
        <taxon>Endopterygota</taxon>
        <taxon>Lepidoptera</taxon>
        <taxon>Glossata</taxon>
        <taxon>Ditrysia</taxon>
        <taxon>Tineoidea</taxon>
        <taxon>Psychidae</taxon>
        <taxon>Oiketicinae</taxon>
        <taxon>Eumeta</taxon>
    </lineage>
</organism>
<evidence type="ECO:0000256" key="7">
    <source>
        <dbReference type="ARBA" id="ARBA00022824"/>
    </source>
</evidence>
<evidence type="ECO:0000256" key="10">
    <source>
        <dbReference type="SAM" id="Phobius"/>
    </source>
</evidence>
<dbReference type="PANTHER" id="PTHR13205">
    <property type="entry name" value="TRANSMEMBRANE PROTEIN 15-RELATED"/>
    <property type="match status" value="1"/>
</dbReference>
<comment type="similarity">
    <text evidence="2">Belongs to the polyprenol kinase family.</text>
</comment>
<dbReference type="PANTHER" id="PTHR13205:SF15">
    <property type="entry name" value="DOLICHOL KINASE"/>
    <property type="match status" value="1"/>
</dbReference>
<accession>A0A4C1SY45</accession>
<keyword evidence="9 10" id="KW-0472">Membrane</keyword>
<dbReference type="GO" id="GO:0043048">
    <property type="term" value="P:dolichyl monophosphate biosynthetic process"/>
    <property type="evidence" value="ECO:0007669"/>
    <property type="project" value="TreeGrafter"/>
</dbReference>
<evidence type="ECO:0000256" key="2">
    <source>
        <dbReference type="ARBA" id="ARBA00010794"/>
    </source>
</evidence>
<reference evidence="11 12" key="1">
    <citation type="journal article" date="2019" name="Commun. Biol.">
        <title>The bagworm genome reveals a unique fibroin gene that provides high tensile strength.</title>
        <authorList>
            <person name="Kono N."/>
            <person name="Nakamura H."/>
            <person name="Ohtoshi R."/>
            <person name="Tomita M."/>
            <person name="Numata K."/>
            <person name="Arakawa K."/>
        </authorList>
    </citation>
    <scope>NUCLEOTIDE SEQUENCE [LARGE SCALE GENOMIC DNA]</scope>
</reference>
<dbReference type="EMBL" id="BGZK01000023">
    <property type="protein sequence ID" value="GBP06876.1"/>
    <property type="molecule type" value="Genomic_DNA"/>
</dbReference>
<feature type="transmembrane region" description="Helical" evidence="10">
    <location>
        <begin position="333"/>
        <end position="353"/>
    </location>
</feature>
<keyword evidence="12" id="KW-1185">Reference proteome</keyword>
<evidence type="ECO:0000256" key="3">
    <source>
        <dbReference type="ARBA" id="ARBA00012132"/>
    </source>
</evidence>
<dbReference type="GO" id="GO:0004168">
    <property type="term" value="F:dolichol kinase activity"/>
    <property type="evidence" value="ECO:0007669"/>
    <property type="project" value="UniProtKB-EC"/>
</dbReference>
<sequence length="771" mass="87622">MCFFETSYPFAFNAESEVGVHRPETTSGPQIESNQNVLQPANALHSIYYSPYKRTVLLQTAMIQVMDSCGQFRNVRTLLDTRSQSTFISESCARRLGLHRTQYSDSITGLSGTSITNCTGKVVLIIRPCHVDRPILGTTGIVLMKIIYNLPNYSHPRELKNEFRGLNLADERFYKSRNVELLIDEMLTESWEIEEVLKIIKDPKNVECESIFRDTHYGDRNGRYVERLPLRSDRPQLGGAHTEAGTKQLMLDLTKYLSSAGFELRKWTSNNAELLSDIPRDHLEKPHMFDNADEISYIKILDIQYFNIPDSLCDETSQRGIKWYFKPPGAPHFGGLFEVLVPLLILILGWIKILVLFKMYIIDLQIHPCGVGLIVTALYYLKCDYRTWRTFTVLGGVGAMYMMIVLLCILGYDVIFHLVSSLFTDYLRRWLIAVWAILVVGAVALVWLRTHAAVKADTATRKTFHILATLVFLSGILLDSELMWLAAGVAFGLLILIELPTLWQVLLRYHYVLNESKNMKDSAHALIQKLIEVWSKSSIPTKQQNHCIEKLIKCHKNWLLLKKNRGRNSEAQRKRENLFTNELDKLFDISHASAMNVIKIAEDRAFLIDQRGERKMIMTSIDKKLEKVKERSLKRKQRSEELKEMAAKSNASSSVVSSQELGLECSFSSTSSNASILEDKSKDDFVVPVPKKTKSSSSSCGVEPSTSGIFTQHVTSALDRNKITDREAMRLIIPLSAACCNPASLPISRSSIRRARKKAKTKYNSNTKKEI</sequence>
<dbReference type="EC" id="2.7.1.108" evidence="3"/>
<evidence type="ECO:0000256" key="9">
    <source>
        <dbReference type="ARBA" id="ARBA00023136"/>
    </source>
</evidence>
<evidence type="ECO:0000256" key="6">
    <source>
        <dbReference type="ARBA" id="ARBA00022777"/>
    </source>
</evidence>
<dbReference type="OrthoDB" id="6626714at2759"/>
<keyword evidence="5 10" id="KW-0812">Transmembrane</keyword>
<comment type="subcellular location">
    <subcellularLocation>
        <location evidence="1">Endoplasmic reticulum membrane</location>
        <topology evidence="1">Multi-pass membrane protein</topology>
    </subcellularLocation>
</comment>
<dbReference type="InterPro" id="IPR021109">
    <property type="entry name" value="Peptidase_aspartic_dom_sf"/>
</dbReference>
<dbReference type="Proteomes" id="UP000299102">
    <property type="component" value="Unassembled WGS sequence"/>
</dbReference>
<dbReference type="Gene3D" id="2.40.70.10">
    <property type="entry name" value="Acid Proteases"/>
    <property type="match status" value="1"/>
</dbReference>
<feature type="transmembrane region" description="Helical" evidence="10">
    <location>
        <begin position="430"/>
        <end position="448"/>
    </location>
</feature>
<keyword evidence="7" id="KW-0256">Endoplasmic reticulum</keyword>
<evidence type="ECO:0000256" key="5">
    <source>
        <dbReference type="ARBA" id="ARBA00022692"/>
    </source>
</evidence>
<dbReference type="GO" id="GO:0005789">
    <property type="term" value="C:endoplasmic reticulum membrane"/>
    <property type="evidence" value="ECO:0007669"/>
    <property type="project" value="UniProtKB-SubCell"/>
</dbReference>
<evidence type="ECO:0000256" key="1">
    <source>
        <dbReference type="ARBA" id="ARBA00004477"/>
    </source>
</evidence>
<keyword evidence="6" id="KW-0418">Kinase</keyword>
<proteinExistence type="inferred from homology"/>
<evidence type="ECO:0000256" key="8">
    <source>
        <dbReference type="ARBA" id="ARBA00022989"/>
    </source>
</evidence>
<keyword evidence="8 10" id="KW-1133">Transmembrane helix</keyword>
<evidence type="ECO:0000256" key="4">
    <source>
        <dbReference type="ARBA" id="ARBA00022679"/>
    </source>
</evidence>